<dbReference type="Pfam" id="PF16983">
    <property type="entry name" value="MFS_MOT1"/>
    <property type="match status" value="1"/>
</dbReference>
<dbReference type="EMBL" id="JACTNF010000074">
    <property type="protein sequence ID" value="MBO1077348.1"/>
    <property type="molecule type" value="Genomic_DNA"/>
</dbReference>
<name>A0ABS3KIQ6_9PROT</name>
<feature type="transmembrane region" description="Helical" evidence="1">
    <location>
        <begin position="95"/>
        <end position="114"/>
    </location>
</feature>
<keyword evidence="1" id="KW-0472">Membrane</keyword>
<organism evidence="2 3">
    <name type="scientific">Roseomonas marmotae</name>
    <dbReference type="NCBI Taxonomy" id="2768161"/>
    <lineage>
        <taxon>Bacteria</taxon>
        <taxon>Pseudomonadati</taxon>
        <taxon>Pseudomonadota</taxon>
        <taxon>Alphaproteobacteria</taxon>
        <taxon>Acetobacterales</taxon>
        <taxon>Roseomonadaceae</taxon>
        <taxon>Roseomonas</taxon>
    </lineage>
</organism>
<evidence type="ECO:0000313" key="3">
    <source>
        <dbReference type="Proteomes" id="UP001518990"/>
    </source>
</evidence>
<feature type="transmembrane region" description="Helical" evidence="1">
    <location>
        <begin position="214"/>
        <end position="232"/>
    </location>
</feature>
<dbReference type="InterPro" id="IPR031563">
    <property type="entry name" value="MOT1/MOT2"/>
</dbReference>
<dbReference type="PANTHER" id="PTHR31970">
    <property type="match status" value="1"/>
</dbReference>
<feature type="transmembrane region" description="Helical" evidence="1">
    <location>
        <begin position="134"/>
        <end position="159"/>
    </location>
</feature>
<gene>
    <name evidence="2" type="ORF">IAI60_22435</name>
</gene>
<dbReference type="Proteomes" id="UP001518990">
    <property type="component" value="Unassembled WGS sequence"/>
</dbReference>
<feature type="transmembrane region" description="Helical" evidence="1">
    <location>
        <begin position="273"/>
        <end position="297"/>
    </location>
</feature>
<feature type="transmembrane region" description="Helical" evidence="1">
    <location>
        <begin position="12"/>
        <end position="39"/>
    </location>
</feature>
<protein>
    <submittedName>
        <fullName evidence="2">Sulfate/molybdate transporter</fullName>
    </submittedName>
</protein>
<sequence length="314" mass="31976">MTPARPTAAGEVCGAFGDLGTLLPILLTLTLTGAVAWAARAVPRSAIFGLQIGVGATMAWIGVGLAWSGPLAAGMALGVLLGIPRFAPRLPAVPLALLCAFAADLLAGAALPPLPMPALTLPHVVLPGSLEEAWRGLVVGALPQLPLTLANAVLLPALLVREMFPAKAAVRASERRLGIVTGVANTVLAPLGALPMCHGAGGLMAQYRFGARTGWAPALLGATLLALGLLFADDAAHLLGAVPTGALGMLLIVAGSDLALSRRLREVRVDCRPTIAAAAVATFVLNPAFGLAAGWLIEGARSMLRLEPRSVDER</sequence>
<dbReference type="RefSeq" id="WP_207451517.1">
    <property type="nucleotide sequence ID" value="NZ_CP061092.1"/>
</dbReference>
<comment type="caution">
    <text evidence="2">The sequence shown here is derived from an EMBL/GenBank/DDBJ whole genome shotgun (WGS) entry which is preliminary data.</text>
</comment>
<proteinExistence type="predicted"/>
<accession>A0ABS3KIQ6</accession>
<keyword evidence="1" id="KW-1133">Transmembrane helix</keyword>
<keyword evidence="1" id="KW-0812">Transmembrane</keyword>
<keyword evidence="3" id="KW-1185">Reference proteome</keyword>
<dbReference type="PANTHER" id="PTHR31970:SF9">
    <property type="entry name" value="MOLYBDATE TRANSPORTER 2"/>
    <property type="match status" value="1"/>
</dbReference>
<feature type="transmembrane region" description="Helical" evidence="1">
    <location>
        <begin position="59"/>
        <end position="83"/>
    </location>
</feature>
<reference evidence="2 3" key="1">
    <citation type="submission" date="2020-09" db="EMBL/GenBank/DDBJ databases">
        <title>Roseomonas.</title>
        <authorList>
            <person name="Zhu W."/>
        </authorList>
    </citation>
    <scope>NUCLEOTIDE SEQUENCE [LARGE SCALE GENOMIC DNA]</scope>
    <source>
        <strain evidence="2 3">1311</strain>
    </source>
</reference>
<feature type="transmembrane region" description="Helical" evidence="1">
    <location>
        <begin position="238"/>
        <end position="261"/>
    </location>
</feature>
<evidence type="ECO:0000256" key="1">
    <source>
        <dbReference type="SAM" id="Phobius"/>
    </source>
</evidence>
<evidence type="ECO:0000313" key="2">
    <source>
        <dbReference type="EMBL" id="MBO1077348.1"/>
    </source>
</evidence>